<feature type="repeat" description="WD" evidence="3">
    <location>
        <begin position="962"/>
        <end position="1003"/>
    </location>
</feature>
<dbReference type="Pfam" id="PF00805">
    <property type="entry name" value="Pentapeptide"/>
    <property type="match status" value="1"/>
</dbReference>
<feature type="repeat" description="WD" evidence="3">
    <location>
        <begin position="1139"/>
        <end position="1180"/>
    </location>
</feature>
<dbReference type="EMBL" id="LMTZ01000049">
    <property type="protein sequence ID" value="KST68734.1"/>
    <property type="molecule type" value="Genomic_DNA"/>
</dbReference>
<evidence type="ECO:0000256" key="2">
    <source>
        <dbReference type="ARBA" id="ARBA00022737"/>
    </source>
</evidence>
<evidence type="ECO:0000313" key="6">
    <source>
        <dbReference type="EMBL" id="KST68746.1"/>
    </source>
</evidence>
<feature type="repeat" description="WD" evidence="3">
    <location>
        <begin position="575"/>
        <end position="616"/>
    </location>
</feature>
<organism evidence="5 7">
    <name type="scientific">Mastigocoleus testarum BC008</name>
    <dbReference type="NCBI Taxonomy" id="371196"/>
    <lineage>
        <taxon>Bacteria</taxon>
        <taxon>Bacillati</taxon>
        <taxon>Cyanobacteriota</taxon>
        <taxon>Cyanophyceae</taxon>
        <taxon>Nostocales</taxon>
        <taxon>Hapalosiphonaceae</taxon>
        <taxon>Mastigocoleus</taxon>
    </lineage>
</organism>
<dbReference type="InterPro" id="IPR019775">
    <property type="entry name" value="WD40_repeat_CS"/>
</dbReference>
<dbReference type="GO" id="GO:0003677">
    <property type="term" value="F:DNA binding"/>
    <property type="evidence" value="ECO:0007669"/>
    <property type="project" value="InterPro"/>
</dbReference>
<accession>A0A0V7ZWD9</accession>
<dbReference type="InterPro" id="IPR011047">
    <property type="entry name" value="Quinoprotein_ADH-like_sf"/>
</dbReference>
<dbReference type="SMART" id="SM00320">
    <property type="entry name" value="WD40"/>
    <property type="match status" value="14"/>
</dbReference>
<dbReference type="Gene3D" id="3.40.50.300">
    <property type="entry name" value="P-loop containing nucleotide triphosphate hydrolases"/>
    <property type="match status" value="1"/>
</dbReference>
<dbReference type="PROSITE" id="PS50294">
    <property type="entry name" value="WD_REPEATS_REGION"/>
    <property type="match status" value="13"/>
</dbReference>
<dbReference type="PRINTS" id="PR00320">
    <property type="entry name" value="GPROTEINBRPT"/>
</dbReference>
<comment type="caution">
    <text evidence="5">The sequence shown here is derived from an EMBL/GenBank/DDBJ whole genome shotgun (WGS) entry which is preliminary data.</text>
</comment>
<feature type="repeat" description="WD" evidence="3">
    <location>
        <begin position="872"/>
        <end position="911"/>
    </location>
</feature>
<dbReference type="SUPFAM" id="SSF52540">
    <property type="entry name" value="P-loop containing nucleoside triphosphate hydrolases"/>
    <property type="match status" value="1"/>
</dbReference>
<evidence type="ECO:0000256" key="3">
    <source>
        <dbReference type="PROSITE-ProRule" id="PRU00221"/>
    </source>
</evidence>
<dbReference type="PROSITE" id="PS00678">
    <property type="entry name" value="WD_REPEATS_1"/>
    <property type="match status" value="13"/>
</dbReference>
<dbReference type="InterPro" id="IPR001646">
    <property type="entry name" value="5peptide_repeat"/>
</dbReference>
<dbReference type="SUPFAM" id="SSF50978">
    <property type="entry name" value="WD40 repeat-like"/>
    <property type="match status" value="1"/>
</dbReference>
<dbReference type="Pfam" id="PF00400">
    <property type="entry name" value="WD40"/>
    <property type="match status" value="14"/>
</dbReference>
<dbReference type="PANTHER" id="PTHR19879:SF9">
    <property type="entry name" value="TRANSCRIPTION INITIATION FACTOR TFIID SUBUNIT 5"/>
    <property type="match status" value="1"/>
</dbReference>
<dbReference type="RefSeq" id="WP_027845181.1">
    <property type="nucleotide sequence ID" value="NZ_LMTZ01000048.1"/>
</dbReference>
<feature type="repeat" description="WD" evidence="3">
    <location>
        <begin position="617"/>
        <end position="658"/>
    </location>
</feature>
<feature type="repeat" description="WD" evidence="3">
    <location>
        <begin position="830"/>
        <end position="871"/>
    </location>
</feature>
<evidence type="ECO:0000256" key="1">
    <source>
        <dbReference type="ARBA" id="ARBA00022574"/>
    </source>
</evidence>
<sequence>MMSAADMSQLPENFITELAARNGVTNTELRALLLALEDNLGSEIADKLGISQSAVRKRLGECYRKFNIEGSSNKKLHNLKQRLLTSYQEQTSQADKRLIREDWGEAVDVADFRGRDEELLELEQWIEGVDSPRCRLVAILGIGGIGKTVLAARISRKVQGSFQHLIWRSLRNAPSLGDILTQLLRFLPHDAELDLPNDDNTKILRLIDTLQKHRCLVILDNVESVLRSGEGKALERAGEYQPGYEKYGDLFKKVAESAHESCLLLTSREKPKEVAALEGKNLPVKVSQLRGLDIEEAKAILQDKGCSCSDSQLRELLIRYSGNPLALKIVSTTIYDLFSNNVTEFLNQIQQQTAVYGDIRAVLDKQFNRLSELEKQLMYWLAVHREYVSLRELQQDLIRSEPAIRILEAVESLLRRSLIEKEKDRSGFRQQSVVMEYVTQKLIEQATEDISQGNSIEFINTYPLMKARSLDYIHKTQERLILEPVKQKLNNIFGVGGLESHLRRMLNNLQEESLRKKGYAAGNLINLLRQLQIEKSPKDLSGRDFSDLTIWQAYLEDVNLQRTSFNNADLTGSVFSETMSSLVSVKFSPDGEYFATGLINGELRLWRTSDTKQLRIYKGHNTWAWAFAFSPDCQIIATGSADYTIKIWDVRTGECLRTLQEHTNKIYSVAFSADGGILASASEDQTIRLWNVNTGKCLKTLQGHTDWVWSVTFNPKDSRILASASYDGSVKLWDVNTGKFFKSLTAHSKGALSVSFSPSGEFLASSGKDKTVKLWNIHTGECQLTFEGHAKQVYSVRFSPDPDSKIIASCSEDRTIKLWDANTGECLFNLVGHESQVWAIAFNPDGRTLLSCSDDQTIRLWDVGAGICLNVLQGYTRDVYSVAFSPLLPDNKIILASGRDDRSIGLWDLSTYEHHSLIGHQGRIRSVAFSPDGQILASSSADNTVKLWDIRDTDNSTCIQTLSGHSNWVWKVIFSPDGKTVVSCGEDNTIRIWDINTGECLRILEGHTYSVWAVAFSPDGLTLASGSADTTIKIWDIHTGECIRTLTDHKNFVWSVAFSPDGKILASGSEDNTIKIWNFNTGECLYTLEGHTKQIYSVKFRPVCTESSHKIDNLLASGSGDMTVKLWDVDRGVCQDTLKHGHTAPIRSVSFSVDGNLLASGSEDENIQLWDVRNCSRLRQLKSKRFYEGMEITGITGLTDAEKASLKALGAVEKIEQS</sequence>
<dbReference type="InterPro" id="IPR027417">
    <property type="entry name" value="P-loop_NTPase"/>
</dbReference>
<feature type="repeat" description="WD" evidence="3">
    <location>
        <begin position="1046"/>
        <end position="1087"/>
    </location>
</feature>
<dbReference type="InterPro" id="IPR016032">
    <property type="entry name" value="Sig_transdc_resp-reg_C-effctor"/>
</dbReference>
<feature type="repeat" description="WD" evidence="3">
    <location>
        <begin position="917"/>
        <end position="958"/>
    </location>
</feature>
<dbReference type="PROSITE" id="PS50082">
    <property type="entry name" value="WD_REPEATS_2"/>
    <property type="match status" value="14"/>
</dbReference>
<dbReference type="InterPro" id="IPR015943">
    <property type="entry name" value="WD40/YVTN_repeat-like_dom_sf"/>
</dbReference>
<protein>
    <submittedName>
        <fullName evidence="5">Fis family transcriptional regulator</fullName>
    </submittedName>
</protein>
<feature type="repeat" description="WD" evidence="3">
    <location>
        <begin position="701"/>
        <end position="743"/>
    </location>
</feature>
<dbReference type="SUPFAM" id="SSF46894">
    <property type="entry name" value="C-terminal effector domain of the bipartite response regulators"/>
    <property type="match status" value="1"/>
</dbReference>
<keyword evidence="1 3" id="KW-0853">WD repeat</keyword>
<dbReference type="PRINTS" id="PR00364">
    <property type="entry name" value="DISEASERSIST"/>
</dbReference>
<dbReference type="SUPFAM" id="SSF50998">
    <property type="entry name" value="Quinoprotein alcohol dehydrogenase-like"/>
    <property type="match status" value="1"/>
</dbReference>
<feature type="repeat" description="WD" evidence="3">
    <location>
        <begin position="744"/>
        <end position="785"/>
    </location>
</feature>
<evidence type="ECO:0000313" key="7">
    <source>
        <dbReference type="Proteomes" id="UP000053372"/>
    </source>
</evidence>
<dbReference type="EMBL" id="LMTZ01000048">
    <property type="protein sequence ID" value="KST68746.1"/>
    <property type="molecule type" value="Genomic_DNA"/>
</dbReference>
<dbReference type="InterPro" id="IPR036322">
    <property type="entry name" value="WD40_repeat_dom_sf"/>
</dbReference>
<dbReference type="InterPro" id="IPR002182">
    <property type="entry name" value="NB-ARC"/>
</dbReference>
<feature type="repeat" description="WD" evidence="3">
    <location>
        <begin position="786"/>
        <end position="829"/>
    </location>
</feature>
<dbReference type="PANTHER" id="PTHR19879">
    <property type="entry name" value="TRANSCRIPTION INITIATION FACTOR TFIID"/>
    <property type="match status" value="1"/>
</dbReference>
<proteinExistence type="predicted"/>
<dbReference type="CDD" id="cd00200">
    <property type="entry name" value="WD40"/>
    <property type="match status" value="2"/>
</dbReference>
<feature type="repeat" description="WD" evidence="3">
    <location>
        <begin position="1004"/>
        <end position="1045"/>
    </location>
</feature>
<dbReference type="OrthoDB" id="567898at2"/>
<feature type="domain" description="NB-ARC" evidence="4">
    <location>
        <begin position="132"/>
        <end position="222"/>
    </location>
</feature>
<dbReference type="Pfam" id="PF00931">
    <property type="entry name" value="NB-ARC"/>
    <property type="match status" value="1"/>
</dbReference>
<evidence type="ECO:0000313" key="5">
    <source>
        <dbReference type="EMBL" id="KST68734.1"/>
    </source>
</evidence>
<feature type="repeat" description="WD" evidence="3">
    <location>
        <begin position="1088"/>
        <end position="1137"/>
    </location>
</feature>
<dbReference type="Gene3D" id="2.130.10.10">
    <property type="entry name" value="YVTN repeat-like/Quinoprotein amine dehydrogenase"/>
    <property type="match status" value="7"/>
</dbReference>
<feature type="repeat" description="WD" evidence="3">
    <location>
        <begin position="659"/>
        <end position="700"/>
    </location>
</feature>
<gene>
    <name evidence="5" type="ORF">BC008_01865</name>
    <name evidence="6" type="ORF">BC008_01925</name>
</gene>
<reference evidence="5 7" key="1">
    <citation type="journal article" date="2015" name="Genome Announc.">
        <title>Draft Genome of the Euendolithic (true boring) Cyanobacterium Mastigocoleus testarum strain BC008.</title>
        <authorList>
            <person name="Guida B.S."/>
            <person name="Garcia-Pichel F."/>
        </authorList>
    </citation>
    <scope>NUCLEOTIDE SEQUENCE [LARGE SCALE GENOMIC DNA]</scope>
    <source>
        <strain evidence="5 7">BC008</strain>
    </source>
</reference>
<keyword evidence="7" id="KW-1185">Reference proteome</keyword>
<keyword evidence="2" id="KW-0677">Repeat</keyword>
<name>A0A0V7ZWD9_9CYAN</name>
<dbReference type="SUPFAM" id="SSF141571">
    <property type="entry name" value="Pentapeptide repeat-like"/>
    <property type="match status" value="1"/>
</dbReference>
<dbReference type="InterPro" id="IPR001680">
    <property type="entry name" value="WD40_rpt"/>
</dbReference>
<dbReference type="Proteomes" id="UP000053372">
    <property type="component" value="Unassembled WGS sequence"/>
</dbReference>
<evidence type="ECO:0000259" key="4">
    <source>
        <dbReference type="Pfam" id="PF00931"/>
    </source>
</evidence>
<dbReference type="AlphaFoldDB" id="A0A0V7ZWD9"/>
<dbReference type="GO" id="GO:0006355">
    <property type="term" value="P:regulation of DNA-templated transcription"/>
    <property type="evidence" value="ECO:0007669"/>
    <property type="project" value="InterPro"/>
</dbReference>
<dbReference type="InterPro" id="IPR020472">
    <property type="entry name" value="WD40_PAC1"/>
</dbReference>
<dbReference type="GO" id="GO:0043531">
    <property type="term" value="F:ADP binding"/>
    <property type="evidence" value="ECO:0007669"/>
    <property type="project" value="InterPro"/>
</dbReference>